<evidence type="ECO:0000313" key="2">
    <source>
        <dbReference type="Proteomes" id="UP000001611"/>
    </source>
</evidence>
<dbReference type="AlphaFoldDB" id="G2X5J5"/>
<accession>G2X5J5</accession>
<sequence length="100" mass="11356">MSDIDSLQENVRILNDNNTATDRGAKASYKALKTQVDRLTTNHEAMVRWVKANNDRMHDVLKKQSEIIERQQEALAAQKQAIDSFCFDNIMVLGTLLGHL</sequence>
<dbReference type="RefSeq" id="XP_009650690.1">
    <property type="nucleotide sequence ID" value="XM_009652395.1"/>
</dbReference>
<proteinExistence type="predicted"/>
<dbReference type="Proteomes" id="UP000001611">
    <property type="component" value="Chromosome 2"/>
</dbReference>
<dbReference type="KEGG" id="vda:VDAG_05500"/>
<protein>
    <submittedName>
        <fullName evidence="1">Uncharacterized protein</fullName>
    </submittedName>
</protein>
<organism evidence="1 2">
    <name type="scientific">Verticillium dahliae (strain VdLs.17 / ATCC MYA-4575 / FGSC 10137)</name>
    <name type="common">Verticillium wilt</name>
    <dbReference type="NCBI Taxonomy" id="498257"/>
    <lineage>
        <taxon>Eukaryota</taxon>
        <taxon>Fungi</taxon>
        <taxon>Dikarya</taxon>
        <taxon>Ascomycota</taxon>
        <taxon>Pezizomycotina</taxon>
        <taxon>Sordariomycetes</taxon>
        <taxon>Hypocreomycetidae</taxon>
        <taxon>Glomerellales</taxon>
        <taxon>Plectosphaerellaceae</taxon>
        <taxon>Verticillium</taxon>
    </lineage>
</organism>
<dbReference type="eggNOG" id="ENOG502RNVP">
    <property type="taxonomic scope" value="Eukaryota"/>
</dbReference>
<keyword evidence="2" id="KW-1185">Reference proteome</keyword>
<dbReference type="HOGENOM" id="CLU_2308216_0_0_1"/>
<dbReference type="GeneID" id="20706963"/>
<reference evidence="1 2" key="1">
    <citation type="submission" date="2008-03" db="EMBL/GenBank/DDBJ databases">
        <title>The Genome Sequence of Verticillium dahliae VdLs.17.</title>
        <authorList>
            <consortium name="The Broad Institute Genome Sequencing Platform"/>
            <person name="Ma L.-J.J."/>
            <person name="Klosterman S.J."/>
            <person name="Subbarao K."/>
            <person name="Dobinson K."/>
            <person name="Veronese P."/>
            <person name="Kang S."/>
            <person name="Gold S.E."/>
            <person name="Young S."/>
            <person name="Jaffe D."/>
            <person name="Gnerre S."/>
            <person name="Berlin A."/>
            <person name="Heiman D."/>
            <person name="Hepburn T."/>
            <person name="Sykes S."/>
            <person name="Alvarado L."/>
            <person name="Kodira C.D."/>
            <person name="Lander E."/>
            <person name="Galagan J."/>
            <person name="Nusbaum C."/>
            <person name="Birren B."/>
        </authorList>
    </citation>
    <scope>NUCLEOTIDE SEQUENCE [LARGE SCALE GENOMIC DNA]</scope>
    <source>
        <strain evidence="2">VdLs.17 / ATCC MYA-4575 / FGSC 10137</strain>
    </source>
</reference>
<evidence type="ECO:0000313" key="1">
    <source>
        <dbReference type="EMBL" id="EGY14336.1"/>
    </source>
</evidence>
<name>G2X5J5_VERDV</name>
<gene>
    <name evidence="1" type="ORF">VDAG_05500</name>
</gene>
<dbReference type="InParanoid" id="G2X5J5"/>
<dbReference type="EMBL" id="DS572704">
    <property type="protein sequence ID" value="EGY14336.1"/>
    <property type="molecule type" value="Genomic_DNA"/>
</dbReference>